<keyword evidence="5" id="KW-0819">tRNA processing</keyword>
<keyword evidence="12" id="KW-1185">Reference proteome</keyword>
<feature type="domain" description="DUS-like FMN-binding" evidence="10">
    <location>
        <begin position="102"/>
        <end position="355"/>
    </location>
</feature>
<dbReference type="InterPro" id="IPR018517">
    <property type="entry name" value="tRNA_hU_synthase_CS"/>
</dbReference>
<dbReference type="InterPro" id="IPR035587">
    <property type="entry name" value="DUS-like_FMN-bd"/>
</dbReference>
<gene>
    <name evidence="11" type="primary">dus2_1</name>
    <name evidence="11" type="ORF">OC846_000046</name>
</gene>
<evidence type="ECO:0000256" key="8">
    <source>
        <dbReference type="ARBA" id="ARBA00049447"/>
    </source>
</evidence>
<comment type="catalytic activity">
    <reaction evidence="7">
        <text>a 5,6-dihydrouridine in mRNA + NAD(+) = a uridine in mRNA + NADH + H(+)</text>
        <dbReference type="Rhea" id="RHEA:69851"/>
        <dbReference type="Rhea" id="RHEA-COMP:14658"/>
        <dbReference type="Rhea" id="RHEA-COMP:17789"/>
        <dbReference type="ChEBI" id="CHEBI:15378"/>
        <dbReference type="ChEBI" id="CHEBI:57540"/>
        <dbReference type="ChEBI" id="CHEBI:57945"/>
        <dbReference type="ChEBI" id="CHEBI:65315"/>
        <dbReference type="ChEBI" id="CHEBI:74443"/>
    </reaction>
    <physiologicalReaction direction="right-to-left" evidence="7">
        <dbReference type="Rhea" id="RHEA:69853"/>
    </physiologicalReaction>
</comment>
<keyword evidence="4" id="KW-0507">mRNA processing</keyword>
<evidence type="ECO:0000313" key="12">
    <source>
        <dbReference type="Proteomes" id="UP001176517"/>
    </source>
</evidence>
<organism evidence="11 12">
    <name type="scientific">Tilletia horrida</name>
    <dbReference type="NCBI Taxonomy" id="155126"/>
    <lineage>
        <taxon>Eukaryota</taxon>
        <taxon>Fungi</taxon>
        <taxon>Dikarya</taxon>
        <taxon>Basidiomycota</taxon>
        <taxon>Ustilaginomycotina</taxon>
        <taxon>Exobasidiomycetes</taxon>
        <taxon>Tilletiales</taxon>
        <taxon>Tilletiaceae</taxon>
        <taxon>Tilletia</taxon>
    </lineage>
</organism>
<accession>A0AAN6GVT9</accession>
<dbReference type="GO" id="GO:0005737">
    <property type="term" value="C:cytoplasm"/>
    <property type="evidence" value="ECO:0007669"/>
    <property type="project" value="TreeGrafter"/>
</dbReference>
<dbReference type="GO" id="GO:0050660">
    <property type="term" value="F:flavin adenine dinucleotide binding"/>
    <property type="evidence" value="ECO:0007669"/>
    <property type="project" value="InterPro"/>
</dbReference>
<evidence type="ECO:0000256" key="9">
    <source>
        <dbReference type="SAM" id="MobiDB-lite"/>
    </source>
</evidence>
<dbReference type="InterPro" id="IPR013785">
    <property type="entry name" value="Aldolase_TIM"/>
</dbReference>
<dbReference type="Gene3D" id="3.20.20.70">
    <property type="entry name" value="Aldolase class I"/>
    <property type="match status" value="1"/>
</dbReference>
<dbReference type="SUPFAM" id="SSF51395">
    <property type="entry name" value="FMN-linked oxidoreductases"/>
    <property type="match status" value="1"/>
</dbReference>
<dbReference type="PANTHER" id="PTHR45936:SF1">
    <property type="entry name" value="TRNA-DIHYDROURIDINE(20) SYNTHASE [NAD(P)+]-LIKE"/>
    <property type="match status" value="1"/>
</dbReference>
<dbReference type="Pfam" id="PF01207">
    <property type="entry name" value="Dus"/>
    <property type="match status" value="1"/>
</dbReference>
<evidence type="ECO:0000313" key="11">
    <source>
        <dbReference type="EMBL" id="KAK0558054.1"/>
    </source>
</evidence>
<dbReference type="GO" id="GO:0102264">
    <property type="term" value="F:tRNA-dihydrouridine20 synthase activity"/>
    <property type="evidence" value="ECO:0007669"/>
    <property type="project" value="UniProtKB-EC"/>
</dbReference>
<dbReference type="Proteomes" id="UP001176517">
    <property type="component" value="Unassembled WGS sequence"/>
</dbReference>
<dbReference type="CDD" id="cd02801">
    <property type="entry name" value="DUS_like_FMN"/>
    <property type="match status" value="1"/>
</dbReference>
<evidence type="ECO:0000259" key="10">
    <source>
        <dbReference type="Pfam" id="PF01207"/>
    </source>
</evidence>
<feature type="compositionally biased region" description="Low complexity" evidence="9">
    <location>
        <begin position="1"/>
        <end position="13"/>
    </location>
</feature>
<feature type="region of interest" description="Disordered" evidence="9">
    <location>
        <begin position="1"/>
        <end position="70"/>
    </location>
</feature>
<evidence type="ECO:0000256" key="1">
    <source>
        <dbReference type="ARBA" id="ARBA00001917"/>
    </source>
</evidence>
<sequence length="474" mass="52019">MTSAATSTSSTASVLPHLPAEAMLQGPPSKRQRLDSHSDSTQILKPASKENVTADHLTGTTEPKKKKERVMNSFRSQEYEDAIQRPFPVCTNPPDYRHGLFLAPMVRIATLPNRLLSLQYGANLVWGPEIVDRAIMACERTVDPKTGLVDFRKDGKSIFTTHPVEKSRLIFQLGSANPAQAYEAIKVISGDVAGVDLNCGCPKPFSTSGGMGANLLTTPDLLCDILRAMRHAAPAHVAVTCKIRMLPTQEATIALVRQIVRTGVINAITIHCRTKEMRPREPALLHRFREVADAIKEESEGKIPVCVNGDCWSAEDEARFLELTGATSIMIARGAELNPSVFRREGKLSVPDIVAPQFAKYAMYFDNVWGNTKYCLGQLNFKDRANYEKEHDEHDDGGAVRMTKADRQALRDRAMSAQDYAGIAHAFALDHGKECARSQEDMLAEVRAAVDKLDRGHASTSTVIAHTVDTAATT</sequence>
<proteinExistence type="predicted"/>
<evidence type="ECO:0000256" key="5">
    <source>
        <dbReference type="ARBA" id="ARBA00022694"/>
    </source>
</evidence>
<comment type="catalytic activity">
    <reaction evidence="8">
        <text>a 5,6-dihydrouridine in mRNA + NADP(+) = a uridine in mRNA + NADPH + H(+)</text>
        <dbReference type="Rhea" id="RHEA:69855"/>
        <dbReference type="Rhea" id="RHEA-COMP:14658"/>
        <dbReference type="Rhea" id="RHEA-COMP:17789"/>
        <dbReference type="ChEBI" id="CHEBI:15378"/>
        <dbReference type="ChEBI" id="CHEBI:57783"/>
        <dbReference type="ChEBI" id="CHEBI:58349"/>
        <dbReference type="ChEBI" id="CHEBI:65315"/>
        <dbReference type="ChEBI" id="CHEBI:74443"/>
    </reaction>
    <physiologicalReaction direction="right-to-left" evidence="8">
        <dbReference type="Rhea" id="RHEA:69857"/>
    </physiologicalReaction>
</comment>
<keyword evidence="3" id="KW-0288">FMN</keyword>
<keyword evidence="2" id="KW-0285">Flavoprotein</keyword>
<evidence type="ECO:0000256" key="7">
    <source>
        <dbReference type="ARBA" id="ARBA00048342"/>
    </source>
</evidence>
<dbReference type="EC" id="1.3.1.91" evidence="11"/>
<evidence type="ECO:0000256" key="4">
    <source>
        <dbReference type="ARBA" id="ARBA00022664"/>
    </source>
</evidence>
<comment type="caution">
    <text evidence="11">The sequence shown here is derived from an EMBL/GenBank/DDBJ whole genome shotgun (WGS) entry which is preliminary data.</text>
</comment>
<protein>
    <submittedName>
        <fullName evidence="11">tRNA-dihydrouridine synthase 2</fullName>
        <ecNumber evidence="11">1.3.1.91</ecNumber>
    </submittedName>
</protein>
<name>A0AAN6GVT9_9BASI</name>
<dbReference type="AlphaFoldDB" id="A0AAN6GVT9"/>
<dbReference type="GO" id="GO:0006397">
    <property type="term" value="P:mRNA processing"/>
    <property type="evidence" value="ECO:0007669"/>
    <property type="project" value="UniProtKB-KW"/>
</dbReference>
<evidence type="ECO:0000256" key="3">
    <source>
        <dbReference type="ARBA" id="ARBA00022643"/>
    </source>
</evidence>
<dbReference type="EMBL" id="JAPDMZ010000001">
    <property type="protein sequence ID" value="KAK0558054.1"/>
    <property type="molecule type" value="Genomic_DNA"/>
</dbReference>
<dbReference type="PANTHER" id="PTHR45936">
    <property type="entry name" value="TRNA-DIHYDROURIDINE(20) SYNTHASE [NAD(P)+]-LIKE"/>
    <property type="match status" value="1"/>
</dbReference>
<evidence type="ECO:0000256" key="6">
    <source>
        <dbReference type="ARBA" id="ARBA00023002"/>
    </source>
</evidence>
<comment type="cofactor">
    <cofactor evidence="1">
        <name>FMN</name>
        <dbReference type="ChEBI" id="CHEBI:58210"/>
    </cofactor>
</comment>
<evidence type="ECO:0000256" key="2">
    <source>
        <dbReference type="ARBA" id="ARBA00022630"/>
    </source>
</evidence>
<reference evidence="11" key="1">
    <citation type="journal article" date="2023" name="PhytoFront">
        <title>Draft Genome Resources of Seven Strains of Tilletia horrida, Causal Agent of Kernel Smut of Rice.</title>
        <authorList>
            <person name="Khanal S."/>
            <person name="Antony Babu S."/>
            <person name="Zhou X.G."/>
        </authorList>
    </citation>
    <scope>NUCLEOTIDE SEQUENCE</scope>
    <source>
        <strain evidence="11">TX6</strain>
    </source>
</reference>
<keyword evidence="6 11" id="KW-0560">Oxidoreductase</keyword>
<dbReference type="PROSITE" id="PS01136">
    <property type="entry name" value="UPF0034"/>
    <property type="match status" value="1"/>
</dbReference>
<dbReference type="InterPro" id="IPR052582">
    <property type="entry name" value="tRNA-DUS-like"/>
</dbReference>